<dbReference type="InterPro" id="IPR006089">
    <property type="entry name" value="Acyl-CoA_DH_CS"/>
</dbReference>
<dbReference type="Pfam" id="PF00441">
    <property type="entry name" value="Acyl-CoA_dh_1"/>
    <property type="match status" value="1"/>
</dbReference>
<comment type="similarity">
    <text evidence="2">Belongs to the acyl-CoA dehydrogenase family.</text>
</comment>
<evidence type="ECO:0000259" key="6">
    <source>
        <dbReference type="Pfam" id="PF02770"/>
    </source>
</evidence>
<dbReference type="SUPFAM" id="SSF56645">
    <property type="entry name" value="Acyl-CoA dehydrogenase NM domain-like"/>
    <property type="match status" value="1"/>
</dbReference>
<dbReference type="Pfam" id="PF18158">
    <property type="entry name" value="AidB_N"/>
    <property type="match status" value="1"/>
</dbReference>
<evidence type="ECO:0000256" key="1">
    <source>
        <dbReference type="ARBA" id="ARBA00001974"/>
    </source>
</evidence>
<evidence type="ECO:0000256" key="3">
    <source>
        <dbReference type="ARBA" id="ARBA00022630"/>
    </source>
</evidence>
<evidence type="ECO:0000313" key="8">
    <source>
        <dbReference type="EMBL" id="MYN45952.1"/>
    </source>
</evidence>
<evidence type="ECO:0000259" key="7">
    <source>
        <dbReference type="Pfam" id="PF18158"/>
    </source>
</evidence>
<dbReference type="InterPro" id="IPR009100">
    <property type="entry name" value="AcylCoA_DH/oxidase_NM_dom_sf"/>
</dbReference>
<dbReference type="Gene3D" id="6.10.250.600">
    <property type="match status" value="1"/>
</dbReference>
<proteinExistence type="inferred from homology"/>
<gene>
    <name evidence="8" type="ORF">GTP23_12930</name>
</gene>
<reference evidence="8" key="1">
    <citation type="submission" date="2019-12" db="EMBL/GenBank/DDBJ databases">
        <title>Novel species isolated from a subtropical stream in China.</title>
        <authorList>
            <person name="Lu H."/>
        </authorList>
    </citation>
    <scope>NUCLEOTIDE SEQUENCE [LARGE SCALE GENOMIC DNA]</scope>
    <source>
        <strain evidence="8">FT93W</strain>
    </source>
</reference>
<dbReference type="NCBIfam" id="NF008594">
    <property type="entry name" value="PRK11561.1"/>
    <property type="match status" value="1"/>
</dbReference>
<dbReference type="InterPro" id="IPR052904">
    <property type="entry name" value="Acyl-CoA_dehydrogenase-like"/>
</dbReference>
<dbReference type="InterPro" id="IPR041504">
    <property type="entry name" value="AidB_N"/>
</dbReference>
<keyword evidence="9" id="KW-1185">Reference proteome</keyword>
<evidence type="ECO:0000313" key="9">
    <source>
        <dbReference type="Proteomes" id="UP000444316"/>
    </source>
</evidence>
<name>A0A845HYI9_9BURK</name>
<accession>A0A845HYI9</accession>
<comment type="cofactor">
    <cofactor evidence="1">
        <name>FAD</name>
        <dbReference type="ChEBI" id="CHEBI:57692"/>
    </cofactor>
</comment>
<dbReference type="Proteomes" id="UP000444316">
    <property type="component" value="Unassembled WGS sequence"/>
</dbReference>
<dbReference type="EC" id="1.3.8.4" evidence="8"/>
<protein>
    <submittedName>
        <fullName evidence="8">Isovaleryl-CoA dehydrogenase</fullName>
        <ecNumber evidence="8">1.3.8.4</ecNumber>
    </submittedName>
</protein>
<dbReference type="EMBL" id="WWCL01000002">
    <property type="protein sequence ID" value="MYN45952.1"/>
    <property type="molecule type" value="Genomic_DNA"/>
</dbReference>
<evidence type="ECO:0000256" key="2">
    <source>
        <dbReference type="ARBA" id="ARBA00009347"/>
    </source>
</evidence>
<dbReference type="Gene3D" id="1.20.140.10">
    <property type="entry name" value="Butyryl-CoA Dehydrogenase, subunit A, domain 3"/>
    <property type="match status" value="1"/>
</dbReference>
<dbReference type="Pfam" id="PF02770">
    <property type="entry name" value="Acyl-CoA_dh_M"/>
    <property type="match status" value="1"/>
</dbReference>
<dbReference type="PANTHER" id="PTHR42707:SF3">
    <property type="entry name" value="ACYL-COA DEHYDROGENASE AIDB-RELATED"/>
    <property type="match status" value="1"/>
</dbReference>
<comment type="caution">
    <text evidence="8">The sequence shown here is derived from an EMBL/GenBank/DDBJ whole genome shotgun (WGS) entry which is preliminary data.</text>
</comment>
<dbReference type="InterPro" id="IPR006091">
    <property type="entry name" value="Acyl-CoA_Oxase/DH_mid-dom"/>
</dbReference>
<organism evidence="8 9">
    <name type="scientific">Duganella fentianensis</name>
    <dbReference type="NCBI Taxonomy" id="2692177"/>
    <lineage>
        <taxon>Bacteria</taxon>
        <taxon>Pseudomonadati</taxon>
        <taxon>Pseudomonadota</taxon>
        <taxon>Betaproteobacteria</taxon>
        <taxon>Burkholderiales</taxon>
        <taxon>Oxalobacteraceae</taxon>
        <taxon>Telluria group</taxon>
        <taxon>Duganella</taxon>
    </lineage>
</organism>
<keyword evidence="3" id="KW-0285">Flavoprotein</keyword>
<sequence length="558" mass="59911">MQAYDTHEVHNTAAPLANVNLYQIDTALREALVREGGGYDEAALYALGAQLGQAEVLELGRLANQYPPVLQQYDAGGRRIDELEFHPAWHSLMRLLIESGAHASPWLEGNGAQVARAARYLMFGQVENGSQCPVTMTYACVPALRQAPQLAARWLPKILSRTYDPRSLPIEHKHGALIGMGMTEKQGGSDVRSNTTTAQALAPAEAQALFGADGEGVYRVVGHKWFFSAPQSDAHLILAQTETADGHGLSCLLLPRYLPNGERNAIRVQRLKNKVGNRSNASSEVEFNGAYGWLVGAAGRGVPTILEMGSHTRLDCILGSAGAMRAALTHALHHARQRKAFGRYLSEQPLMQNVLADLALESEAATVFAMRLARCFDEAGDPAQALLARLLTPAGKYWICKRGPAFGAEAMEVIGGSGYVEDSPLARLYRELPVNSIWEGSGNVMCLDLLRALGKTPAARAARAALAAELDLAGDADADFSAYRAALLADMQCSEAGARLLAERIVLAVQAGLLLRHAPAYVSSAFIASRIRCAPGGAYGRLPENVAYGQILARALLE</sequence>
<dbReference type="InterPro" id="IPR009075">
    <property type="entry name" value="AcylCo_DH/oxidase_C"/>
</dbReference>
<dbReference type="PROSITE" id="PS00073">
    <property type="entry name" value="ACYL_COA_DH_2"/>
    <property type="match status" value="1"/>
</dbReference>
<dbReference type="Gene3D" id="2.40.110.20">
    <property type="match status" value="1"/>
</dbReference>
<feature type="domain" description="Acyl-CoA oxidase/dehydrogenase middle" evidence="6">
    <location>
        <begin position="180"/>
        <end position="288"/>
    </location>
</feature>
<dbReference type="SUPFAM" id="SSF47203">
    <property type="entry name" value="Acyl-CoA dehydrogenase C-terminal domain-like"/>
    <property type="match status" value="1"/>
</dbReference>
<dbReference type="GO" id="GO:0008470">
    <property type="term" value="F:3-methylbutanoyl-CoA dehydrogenase activity"/>
    <property type="evidence" value="ECO:0007669"/>
    <property type="project" value="UniProtKB-EC"/>
</dbReference>
<dbReference type="RefSeq" id="WP_161035487.1">
    <property type="nucleotide sequence ID" value="NZ_WWCL01000002.1"/>
</dbReference>
<evidence type="ECO:0000256" key="4">
    <source>
        <dbReference type="ARBA" id="ARBA00022827"/>
    </source>
</evidence>
<dbReference type="InterPro" id="IPR036250">
    <property type="entry name" value="AcylCo_DH-like_C"/>
</dbReference>
<keyword evidence="8" id="KW-0560">Oxidoreductase</keyword>
<keyword evidence="4" id="KW-0274">FAD</keyword>
<feature type="domain" description="Acyl-CoA dehydrogenase/oxidase C-terminal" evidence="5">
    <location>
        <begin position="299"/>
        <end position="453"/>
    </location>
</feature>
<dbReference type="AlphaFoldDB" id="A0A845HYI9"/>
<dbReference type="PANTHER" id="PTHR42707">
    <property type="entry name" value="ACYL-COA DEHYDROGENASE"/>
    <property type="match status" value="1"/>
</dbReference>
<evidence type="ECO:0000259" key="5">
    <source>
        <dbReference type="Pfam" id="PF00441"/>
    </source>
</evidence>
<feature type="domain" description="Adaptive response protein AidB N-terminal" evidence="7">
    <location>
        <begin position="11"/>
        <end position="165"/>
    </location>
</feature>